<sequence>MKYQLLPPLSDDDRAALKASIVAHGVLVPVEYDEDGNILDGHNRVAICESLGLVDWPRFVRKGLAEEEKRTLARELNVSRRHLTAAQKRDLIADQLRDTPSISSRAIAQMLAVDHKTVAKVRKSLVAGGEIPHHEEVEGRDGVVQPARKPIRTAFLPEPDNARELMATAKSIRDRQREHGRRVRTDLINEIAARGTVQAGTMPVAAYPILYADPAWEQEAWSDETGQDRGLMYPAMDLDAIKELCVGKTSPATRDAVCFLWVTANRTDDGVDVLRAWGFDFVTCMIWDKIDIGMGRWVRDRHELLLIGKRGDFPAPLPGTQAASVHAEKTGRHSAKPRFFAEMIERLYPDMRKLELFQREASLAPDDVRRNGSWSFWGFEAGEGGSDG</sequence>
<dbReference type="GO" id="GO:0032259">
    <property type="term" value="P:methylation"/>
    <property type="evidence" value="ECO:0007669"/>
    <property type="project" value="UniProtKB-KW"/>
</dbReference>
<evidence type="ECO:0000313" key="6">
    <source>
        <dbReference type="Proteomes" id="UP000268192"/>
    </source>
</evidence>
<dbReference type="KEGG" id="abaw:D5400_14180"/>
<keyword evidence="1" id="KW-0489">Methyltransferase</keyword>
<evidence type="ECO:0000256" key="4">
    <source>
        <dbReference type="PROSITE-ProRule" id="PRU00489"/>
    </source>
</evidence>
<proteinExistence type="inferred from homology"/>
<dbReference type="PANTHER" id="PTHR12829">
    <property type="entry name" value="N6-ADENOSINE-METHYLTRANSFERASE"/>
    <property type="match status" value="1"/>
</dbReference>
<dbReference type="RefSeq" id="WP_126010590.1">
    <property type="nucleotide sequence ID" value="NZ_CP032509.1"/>
</dbReference>
<accession>A0A3Q8XRB7</accession>
<organism evidence="5 6">
    <name type="scientific">Georhizobium profundi</name>
    <dbReference type="NCBI Taxonomy" id="2341112"/>
    <lineage>
        <taxon>Bacteria</taxon>
        <taxon>Pseudomonadati</taxon>
        <taxon>Pseudomonadota</taxon>
        <taxon>Alphaproteobacteria</taxon>
        <taxon>Hyphomicrobiales</taxon>
        <taxon>Rhizobiaceae</taxon>
        <taxon>Georhizobium</taxon>
    </lineage>
</organism>
<evidence type="ECO:0000256" key="1">
    <source>
        <dbReference type="ARBA" id="ARBA00022603"/>
    </source>
</evidence>
<protein>
    <submittedName>
        <fullName evidence="5">S-adenosylmethionine-binding protein</fullName>
    </submittedName>
</protein>
<dbReference type="GO" id="GO:0008168">
    <property type="term" value="F:methyltransferase activity"/>
    <property type="evidence" value="ECO:0007669"/>
    <property type="project" value="UniProtKB-KW"/>
</dbReference>
<dbReference type="PANTHER" id="PTHR12829:SF7">
    <property type="entry name" value="N6-ADENOSINE-METHYLTRANSFERASE CATALYTIC SUBUNIT"/>
    <property type="match status" value="1"/>
</dbReference>
<evidence type="ECO:0000313" key="5">
    <source>
        <dbReference type="EMBL" id="AZN72272.1"/>
    </source>
</evidence>
<dbReference type="AlphaFoldDB" id="A0A3Q8XRB7"/>
<evidence type="ECO:0000256" key="2">
    <source>
        <dbReference type="ARBA" id="ARBA00022679"/>
    </source>
</evidence>
<keyword evidence="6" id="KW-1185">Reference proteome</keyword>
<dbReference type="EMBL" id="CP032509">
    <property type="protein sequence ID" value="AZN72272.1"/>
    <property type="molecule type" value="Genomic_DNA"/>
</dbReference>
<comment type="similarity">
    <text evidence="4">Belongs to the MT-A70-like family.</text>
</comment>
<reference evidence="5 6" key="1">
    <citation type="submission" date="2018-09" db="EMBL/GenBank/DDBJ databases">
        <title>Marinorhizobium profundi gen. nov., sp. nov., isolated from a deep-sea sediment sample from the New Britain Trench and proposal of Marinorhizobiaceae fam. nov. in the order Rhizobiales of the class Alphaproteobacteria.</title>
        <authorList>
            <person name="Cao J."/>
        </authorList>
    </citation>
    <scope>NUCLEOTIDE SEQUENCE [LARGE SCALE GENOMIC DNA]</scope>
    <source>
        <strain evidence="5 6">WS11</strain>
    </source>
</reference>
<gene>
    <name evidence="5" type="ORF">D5400_14180</name>
</gene>
<dbReference type="PROSITE" id="PS51143">
    <property type="entry name" value="MT_A70"/>
    <property type="match status" value="1"/>
</dbReference>
<dbReference type="Proteomes" id="UP000268192">
    <property type="component" value="Chromosome"/>
</dbReference>
<dbReference type="Pfam" id="PF05063">
    <property type="entry name" value="MT-A70"/>
    <property type="match status" value="1"/>
</dbReference>
<dbReference type="SUPFAM" id="SSF53335">
    <property type="entry name" value="S-adenosyl-L-methionine-dependent methyltransferases"/>
    <property type="match status" value="1"/>
</dbReference>
<keyword evidence="3" id="KW-0949">S-adenosyl-L-methionine</keyword>
<dbReference type="Gene3D" id="3.90.1530.10">
    <property type="entry name" value="Conserved hypothetical protein from pyrococcus furiosus pfu- 392566-001, ParB domain"/>
    <property type="match status" value="1"/>
</dbReference>
<dbReference type="InterPro" id="IPR036086">
    <property type="entry name" value="ParB/Sulfiredoxin_sf"/>
</dbReference>
<dbReference type="InterPro" id="IPR007757">
    <property type="entry name" value="MT-A70-like"/>
</dbReference>
<dbReference type="InterPro" id="IPR029063">
    <property type="entry name" value="SAM-dependent_MTases_sf"/>
</dbReference>
<evidence type="ECO:0000256" key="3">
    <source>
        <dbReference type="ARBA" id="ARBA00022691"/>
    </source>
</evidence>
<dbReference type="SUPFAM" id="SSF110849">
    <property type="entry name" value="ParB/Sulfiredoxin"/>
    <property type="match status" value="1"/>
</dbReference>
<dbReference type="OrthoDB" id="9800596at2"/>
<name>A0A3Q8XRB7_9HYPH</name>
<keyword evidence="2" id="KW-0808">Transferase</keyword>